<dbReference type="Proteomes" id="UP000468581">
    <property type="component" value="Unassembled WGS sequence"/>
</dbReference>
<dbReference type="InterPro" id="IPR011051">
    <property type="entry name" value="RmlC_Cupin_sf"/>
</dbReference>
<feature type="domain" description="Cupin type-2" evidence="1">
    <location>
        <begin position="31"/>
        <end position="96"/>
    </location>
</feature>
<evidence type="ECO:0000313" key="3">
    <source>
        <dbReference type="Proteomes" id="UP000468581"/>
    </source>
</evidence>
<evidence type="ECO:0000313" key="2">
    <source>
        <dbReference type="EMBL" id="NER13663.1"/>
    </source>
</evidence>
<dbReference type="EMBL" id="JAABOO010000002">
    <property type="protein sequence ID" value="NER13663.1"/>
    <property type="molecule type" value="Genomic_DNA"/>
</dbReference>
<dbReference type="Gene3D" id="2.60.120.10">
    <property type="entry name" value="Jelly Rolls"/>
    <property type="match status" value="1"/>
</dbReference>
<proteinExistence type="predicted"/>
<evidence type="ECO:0000259" key="1">
    <source>
        <dbReference type="Pfam" id="PF07883"/>
    </source>
</evidence>
<name>A0A6P0US15_9FLAO</name>
<dbReference type="RefSeq" id="WP_163606740.1">
    <property type="nucleotide sequence ID" value="NZ_JAABOO010000002.1"/>
</dbReference>
<dbReference type="InterPro" id="IPR013096">
    <property type="entry name" value="Cupin_2"/>
</dbReference>
<dbReference type="InterPro" id="IPR014710">
    <property type="entry name" value="RmlC-like_jellyroll"/>
</dbReference>
<dbReference type="PANTHER" id="PTHR40112">
    <property type="entry name" value="H2HPP ISOMERASE"/>
    <property type="match status" value="1"/>
</dbReference>
<comment type="caution">
    <text evidence="2">The sequence shown here is derived from an EMBL/GenBank/DDBJ whole genome shotgun (WGS) entry which is preliminary data.</text>
</comment>
<dbReference type="CDD" id="cd02238">
    <property type="entry name" value="cupin_KdgF"/>
    <property type="match status" value="1"/>
</dbReference>
<reference evidence="2 3" key="1">
    <citation type="submission" date="2020-01" db="EMBL/GenBank/DDBJ databases">
        <title>Leptobacterium flavescens.</title>
        <authorList>
            <person name="Wang G."/>
        </authorList>
    </citation>
    <scope>NUCLEOTIDE SEQUENCE [LARGE SCALE GENOMIC DNA]</scope>
    <source>
        <strain evidence="2 3">KCTC 22160</strain>
    </source>
</reference>
<dbReference type="AlphaFoldDB" id="A0A6P0US15"/>
<accession>A0A6P0US15</accession>
<dbReference type="Pfam" id="PF07883">
    <property type="entry name" value="Cupin_2"/>
    <property type="match status" value="1"/>
</dbReference>
<organism evidence="2 3">
    <name type="scientific">Leptobacterium flavescens</name>
    <dbReference type="NCBI Taxonomy" id="472055"/>
    <lineage>
        <taxon>Bacteria</taxon>
        <taxon>Pseudomonadati</taxon>
        <taxon>Bacteroidota</taxon>
        <taxon>Flavobacteriia</taxon>
        <taxon>Flavobacteriales</taxon>
        <taxon>Flavobacteriaceae</taxon>
        <taxon>Leptobacterium</taxon>
    </lineage>
</organism>
<protein>
    <submittedName>
        <fullName evidence="2">Cupin domain-containing protein</fullName>
    </submittedName>
</protein>
<sequence length="105" mass="11819">MIYRIEDIEAKELLPGFSGRFVHGENSTLAFWDIKEGAALPAHSHHHEQTSQVLEGRFELTVNGESRIYEPGTVVVIPSHAEHSGRALTDCKILDTFCPAREEYK</sequence>
<dbReference type="InterPro" id="IPR052535">
    <property type="entry name" value="Bacilysin_H2HPP_isomerase"/>
</dbReference>
<dbReference type="PANTHER" id="PTHR40112:SF1">
    <property type="entry name" value="H2HPP ISOMERASE"/>
    <property type="match status" value="1"/>
</dbReference>
<dbReference type="SUPFAM" id="SSF51182">
    <property type="entry name" value="RmlC-like cupins"/>
    <property type="match status" value="1"/>
</dbReference>
<keyword evidence="3" id="KW-1185">Reference proteome</keyword>
<gene>
    <name evidence="2" type="ORF">GWK08_09455</name>
</gene>